<dbReference type="Proteomes" id="UP000823941">
    <property type="component" value="Chromosome 12"/>
</dbReference>
<evidence type="ECO:0000313" key="1">
    <source>
        <dbReference type="EMBL" id="KAG7306322.1"/>
    </source>
</evidence>
<dbReference type="EMBL" id="JAHIBW010000012">
    <property type="protein sequence ID" value="KAG7306322.1"/>
    <property type="molecule type" value="Genomic_DNA"/>
</dbReference>
<reference evidence="1 2" key="1">
    <citation type="submission" date="2021-06" db="EMBL/GenBank/DDBJ databases">
        <title>A haploid diamondback moth (Plutella xylostella L.) genome assembly resolves 31 chromosomes and identifies a diamide resistance mutation.</title>
        <authorList>
            <person name="Ward C.M."/>
            <person name="Perry K.D."/>
            <person name="Baker G."/>
            <person name="Powis K."/>
            <person name="Heckel D.G."/>
            <person name="Baxter S.W."/>
        </authorList>
    </citation>
    <scope>NUCLEOTIDE SEQUENCE [LARGE SCALE GENOMIC DNA]</scope>
    <source>
        <strain evidence="1 2">LV</strain>
        <tissue evidence="1">Single pupa</tissue>
    </source>
</reference>
<proteinExistence type="predicted"/>
<keyword evidence="2" id="KW-1185">Reference proteome</keyword>
<gene>
    <name evidence="1" type="ORF">JYU34_008932</name>
</gene>
<evidence type="ECO:0000313" key="2">
    <source>
        <dbReference type="Proteomes" id="UP000823941"/>
    </source>
</evidence>
<comment type="caution">
    <text evidence="1">The sequence shown here is derived from an EMBL/GenBank/DDBJ whole genome shotgun (WGS) entry which is preliminary data.</text>
</comment>
<sequence>MVRRVAMSPIQLQPGELTLDRTGLKWTARIALLRLFRCVAPMLLRPGEVDPGPTLLRLAEVHCKVAAVCLLEGVTRLAHFRCKLVVTVPMESACWLTRVAAEGCCGGDGTAGLHLVAAGRSADRL</sequence>
<organism evidence="1 2">
    <name type="scientific">Plutella xylostella</name>
    <name type="common">Diamondback moth</name>
    <name type="synonym">Plutella maculipennis</name>
    <dbReference type="NCBI Taxonomy" id="51655"/>
    <lineage>
        <taxon>Eukaryota</taxon>
        <taxon>Metazoa</taxon>
        <taxon>Ecdysozoa</taxon>
        <taxon>Arthropoda</taxon>
        <taxon>Hexapoda</taxon>
        <taxon>Insecta</taxon>
        <taxon>Pterygota</taxon>
        <taxon>Neoptera</taxon>
        <taxon>Endopterygota</taxon>
        <taxon>Lepidoptera</taxon>
        <taxon>Glossata</taxon>
        <taxon>Ditrysia</taxon>
        <taxon>Yponomeutoidea</taxon>
        <taxon>Plutellidae</taxon>
        <taxon>Plutella</taxon>
    </lineage>
</organism>
<name>A0ABQ7QM65_PLUXY</name>
<protein>
    <submittedName>
        <fullName evidence="1">Uncharacterized protein</fullName>
    </submittedName>
</protein>
<accession>A0ABQ7QM65</accession>